<protein>
    <recommendedName>
        <fullName evidence="4">Lysozyme</fullName>
        <ecNumber evidence="4">3.2.1.17</ecNumber>
    </recommendedName>
</protein>
<dbReference type="InterPro" id="IPR051018">
    <property type="entry name" value="Bacteriophage_GH24"/>
</dbReference>
<dbReference type="GO" id="GO:0042742">
    <property type="term" value="P:defense response to bacterium"/>
    <property type="evidence" value="ECO:0007669"/>
    <property type="project" value="UniProtKB-KW"/>
</dbReference>
<dbReference type="InterPro" id="IPR023346">
    <property type="entry name" value="Lysozyme-like_dom_sf"/>
</dbReference>
<evidence type="ECO:0000256" key="4">
    <source>
        <dbReference type="RuleBase" id="RU003788"/>
    </source>
</evidence>
<evidence type="ECO:0000313" key="6">
    <source>
        <dbReference type="Proteomes" id="UP000473574"/>
    </source>
</evidence>
<sequence>MLHQIQAKSDTWLTLCPTTATDLTSNQKEFLQTGKTIKIAAYLIQDDYLKITLSKDTNNHQIAIRGYNTWYIDKTTIDLLENGQVINLEPQQSTSRTTIISANISSGSIPKTGIDLIKEFEGYADKLPDGRAKAYADPIHGWQVPTIGYGTTTYPNGCKVQQGDIITRAEAEDYLIAHIEHSTRAAMEHIPTWSKMNDNQRGAIYSFAYNLGAGFYGGDGFQSITRVCDSPDRWTDKTWIKEQFVKYRNPGTAAEAGLRRRREAEANLFCS</sequence>
<keyword evidence="4" id="KW-0378">Hydrolase</keyword>
<evidence type="ECO:0000256" key="3">
    <source>
        <dbReference type="ARBA" id="ARBA00023200"/>
    </source>
</evidence>
<dbReference type="SUPFAM" id="SSF53955">
    <property type="entry name" value="Lysozyme-like"/>
    <property type="match status" value="1"/>
</dbReference>
<dbReference type="GO" id="GO:0031640">
    <property type="term" value="P:killing of cells of another organism"/>
    <property type="evidence" value="ECO:0007669"/>
    <property type="project" value="UniProtKB-KW"/>
</dbReference>
<keyword evidence="2 4" id="KW-0081">Bacteriolytic enzyme</keyword>
<evidence type="ECO:0000256" key="1">
    <source>
        <dbReference type="ARBA" id="ARBA00022529"/>
    </source>
</evidence>
<dbReference type="AlphaFoldDB" id="A0A6M0S3Y8"/>
<evidence type="ECO:0000256" key="2">
    <source>
        <dbReference type="ARBA" id="ARBA00022638"/>
    </source>
</evidence>
<keyword evidence="1 4" id="KW-0929">Antimicrobial</keyword>
<dbReference type="Pfam" id="PF00959">
    <property type="entry name" value="Phage_lysozyme"/>
    <property type="match status" value="1"/>
</dbReference>
<keyword evidence="4" id="KW-0326">Glycosidase</keyword>
<dbReference type="GO" id="GO:0016998">
    <property type="term" value="P:cell wall macromolecule catabolic process"/>
    <property type="evidence" value="ECO:0007669"/>
    <property type="project" value="InterPro"/>
</dbReference>
<dbReference type="EC" id="3.2.1.17" evidence="4"/>
<dbReference type="PANTHER" id="PTHR38107:SF3">
    <property type="entry name" value="LYSOZYME RRRD-RELATED"/>
    <property type="match status" value="1"/>
</dbReference>
<keyword evidence="3" id="KW-1035">Host cytoplasm</keyword>
<dbReference type="GO" id="GO:0009253">
    <property type="term" value="P:peptidoglycan catabolic process"/>
    <property type="evidence" value="ECO:0007669"/>
    <property type="project" value="InterPro"/>
</dbReference>
<gene>
    <name evidence="5" type="ORF">D0962_07780</name>
</gene>
<name>A0A6M0S3Y8_9CYAN</name>
<dbReference type="InterPro" id="IPR033907">
    <property type="entry name" value="Endolysin_autolysin"/>
</dbReference>
<dbReference type="Gene3D" id="1.10.530.40">
    <property type="match status" value="1"/>
</dbReference>
<dbReference type="EMBL" id="QZCE01000001">
    <property type="protein sequence ID" value="NEZ62681.1"/>
    <property type="molecule type" value="Genomic_DNA"/>
</dbReference>
<comment type="caution">
    <text evidence="5">The sequence shown here is derived from an EMBL/GenBank/DDBJ whole genome shotgun (WGS) entry which is preliminary data.</text>
</comment>
<dbReference type="GO" id="GO:0003796">
    <property type="term" value="F:lysozyme activity"/>
    <property type="evidence" value="ECO:0007669"/>
    <property type="project" value="UniProtKB-EC"/>
</dbReference>
<reference evidence="5 6" key="1">
    <citation type="journal article" date="2020" name="Microb. Ecol.">
        <title>Ecogenomics of the Marine Benthic Filamentous Cyanobacterium Adonisia.</title>
        <authorList>
            <person name="Walter J.M."/>
            <person name="Coutinho F.H."/>
            <person name="Leomil L."/>
            <person name="Hargreaves P.I."/>
            <person name="Campeao M.E."/>
            <person name="Vieira V.V."/>
            <person name="Silva B.S."/>
            <person name="Fistarol G.O."/>
            <person name="Salomon P.S."/>
            <person name="Sawabe T."/>
            <person name="Mino S."/>
            <person name="Hosokawa M."/>
            <person name="Miyashita H."/>
            <person name="Maruyama F."/>
            <person name="van Verk M.C."/>
            <person name="Dutilh B.E."/>
            <person name="Thompson C.C."/>
            <person name="Thompson F.L."/>
        </authorList>
    </citation>
    <scope>NUCLEOTIDE SEQUENCE [LARGE SCALE GENOMIC DNA]</scope>
    <source>
        <strain evidence="5 6">CCMR0082</strain>
    </source>
</reference>
<dbReference type="RefSeq" id="WP_163661290.1">
    <property type="nucleotide sequence ID" value="NZ_QZCE01000001.1"/>
</dbReference>
<accession>A0A6M0S3Y8</accession>
<dbReference type="InterPro" id="IPR023347">
    <property type="entry name" value="Lysozyme_dom_sf"/>
</dbReference>
<dbReference type="Proteomes" id="UP000473574">
    <property type="component" value="Unassembled WGS sequence"/>
</dbReference>
<dbReference type="CDD" id="cd00737">
    <property type="entry name" value="lyz_endolysin_autolysin"/>
    <property type="match status" value="1"/>
</dbReference>
<dbReference type="PANTHER" id="PTHR38107">
    <property type="match status" value="1"/>
</dbReference>
<proteinExistence type="inferred from homology"/>
<comment type="catalytic activity">
    <reaction evidence="4">
        <text>Hydrolysis of (1-&gt;4)-beta-linkages between N-acetylmuramic acid and N-acetyl-D-glucosamine residues in a peptidoglycan and between N-acetyl-D-glucosamine residues in chitodextrins.</text>
        <dbReference type="EC" id="3.2.1.17"/>
    </reaction>
</comment>
<organism evidence="5 6">
    <name type="scientific">Adonisia turfae CCMR0082</name>
    <dbReference type="NCBI Taxonomy" id="2304604"/>
    <lineage>
        <taxon>Bacteria</taxon>
        <taxon>Bacillati</taxon>
        <taxon>Cyanobacteriota</taxon>
        <taxon>Adonisia</taxon>
        <taxon>Adonisia turfae</taxon>
    </lineage>
</organism>
<dbReference type="InterPro" id="IPR002196">
    <property type="entry name" value="Glyco_hydro_24"/>
</dbReference>
<comment type="similarity">
    <text evidence="4">Belongs to the glycosyl hydrolase 24 family.</text>
</comment>
<evidence type="ECO:0000313" key="5">
    <source>
        <dbReference type="EMBL" id="NEZ62681.1"/>
    </source>
</evidence>